<keyword evidence="1" id="KW-0472">Membrane</keyword>
<reference evidence="2 3" key="1">
    <citation type="submission" date="2020-11" db="EMBL/GenBank/DDBJ databases">
        <title>Corynebacterium sp. ZJ-599.</title>
        <authorList>
            <person name="Zhou J."/>
        </authorList>
    </citation>
    <scope>NUCLEOTIDE SEQUENCE [LARGE SCALE GENOMIC DNA]</scope>
    <source>
        <strain evidence="2 3">ZJ-599</strain>
    </source>
</reference>
<feature type="transmembrane region" description="Helical" evidence="1">
    <location>
        <begin position="44"/>
        <end position="60"/>
    </location>
</feature>
<dbReference type="EMBL" id="CP064954">
    <property type="protein sequence ID" value="QPK79224.1"/>
    <property type="molecule type" value="Genomic_DNA"/>
</dbReference>
<name>A0A7T0KFP5_9CORY</name>
<keyword evidence="3" id="KW-1185">Reference proteome</keyword>
<feature type="transmembrane region" description="Helical" evidence="1">
    <location>
        <begin position="105"/>
        <end position="123"/>
    </location>
</feature>
<keyword evidence="1" id="KW-1133">Transmembrane helix</keyword>
<gene>
    <name evidence="2" type="ORF">G7Y31_00340</name>
</gene>
<organism evidence="2 3">
    <name type="scientific">Corynebacterium lizhenjunii</name>
    <dbReference type="NCBI Taxonomy" id="2709394"/>
    <lineage>
        <taxon>Bacteria</taxon>
        <taxon>Bacillati</taxon>
        <taxon>Actinomycetota</taxon>
        <taxon>Actinomycetes</taxon>
        <taxon>Mycobacteriales</taxon>
        <taxon>Corynebacteriaceae</taxon>
        <taxon>Corynebacterium</taxon>
    </lineage>
</organism>
<protein>
    <submittedName>
        <fullName evidence="2">Uncharacterized protein</fullName>
    </submittedName>
</protein>
<dbReference type="KEGG" id="cliz:G7Y31_00340"/>
<evidence type="ECO:0000313" key="2">
    <source>
        <dbReference type="EMBL" id="QPK79224.1"/>
    </source>
</evidence>
<sequence>MSAELDAIESIQRRTEWSPSWWAVAIVSVLAGLTAVSITIDWRFVLTGIAAFTIAAFLLRKRLTNPLVRRDPNLNMANNRATWSRVVLPLVIVLPAPLFDDPHPAWLVLYGTGVTAATAWMFYADQPGK</sequence>
<dbReference type="RefSeq" id="WP_165010397.1">
    <property type="nucleotide sequence ID" value="NZ_CP064954.1"/>
</dbReference>
<evidence type="ECO:0000313" key="3">
    <source>
        <dbReference type="Proteomes" id="UP000594681"/>
    </source>
</evidence>
<dbReference type="AlphaFoldDB" id="A0A7T0KFP5"/>
<keyword evidence="1" id="KW-0812">Transmembrane</keyword>
<dbReference type="Proteomes" id="UP000594681">
    <property type="component" value="Chromosome"/>
</dbReference>
<accession>A0A7T0KFP5</accession>
<feature type="transmembrane region" description="Helical" evidence="1">
    <location>
        <begin position="21"/>
        <end position="38"/>
    </location>
</feature>
<feature type="transmembrane region" description="Helical" evidence="1">
    <location>
        <begin position="81"/>
        <end position="99"/>
    </location>
</feature>
<proteinExistence type="predicted"/>
<evidence type="ECO:0000256" key="1">
    <source>
        <dbReference type="SAM" id="Phobius"/>
    </source>
</evidence>